<dbReference type="InterPro" id="IPR050450">
    <property type="entry name" value="COX15/CtaA_HemeA_synthase"/>
</dbReference>
<keyword evidence="10" id="KW-1015">Disulfide bond</keyword>
<evidence type="ECO:0000256" key="7">
    <source>
        <dbReference type="ARBA" id="ARBA00023004"/>
    </source>
</evidence>
<dbReference type="GO" id="GO:0016020">
    <property type="term" value="C:membrane"/>
    <property type="evidence" value="ECO:0007669"/>
    <property type="project" value="UniProtKB-SubCell"/>
</dbReference>
<comment type="pathway">
    <text evidence="11">Porphyrin-containing compound metabolism.</text>
</comment>
<dbReference type="Proteomes" id="UP000075787">
    <property type="component" value="Unassembled WGS sequence"/>
</dbReference>
<dbReference type="Pfam" id="PF02628">
    <property type="entry name" value="COX15-CtaA"/>
    <property type="match status" value="1"/>
</dbReference>
<evidence type="ECO:0000256" key="9">
    <source>
        <dbReference type="ARBA" id="ARBA00023136"/>
    </source>
</evidence>
<reference evidence="13 14" key="1">
    <citation type="submission" date="2015-12" db="EMBL/GenBank/DDBJ databases">
        <title>Genome sequence of Tistrella mobilis MCCC 1A02139.</title>
        <authorList>
            <person name="Lu L."/>
            <person name="Lai Q."/>
            <person name="Shao Z."/>
            <person name="Qian P."/>
        </authorList>
    </citation>
    <scope>NUCLEOTIDE SEQUENCE [LARGE SCALE GENOMIC DNA]</scope>
    <source>
        <strain evidence="13 14">MCCC 1A02139</strain>
    </source>
</reference>
<evidence type="ECO:0008006" key="15">
    <source>
        <dbReference type="Google" id="ProtNLM"/>
    </source>
</evidence>
<dbReference type="InterPro" id="IPR003780">
    <property type="entry name" value="COX15/CtaA_fam"/>
</dbReference>
<dbReference type="AlphaFoldDB" id="A0A162LHP5"/>
<evidence type="ECO:0000256" key="10">
    <source>
        <dbReference type="ARBA" id="ARBA00023157"/>
    </source>
</evidence>
<evidence type="ECO:0000256" key="1">
    <source>
        <dbReference type="ARBA" id="ARBA00004141"/>
    </source>
</evidence>
<feature type="transmembrane region" description="Helical" evidence="12">
    <location>
        <begin position="132"/>
        <end position="154"/>
    </location>
</feature>
<keyword evidence="7" id="KW-0408">Iron</keyword>
<gene>
    <name evidence="13" type="ORF">AUP44_24350</name>
</gene>
<accession>A0A162LHP5</accession>
<comment type="subcellular location">
    <subcellularLocation>
        <location evidence="1">Membrane</location>
        <topology evidence="1">Multi-pass membrane protein</topology>
    </subcellularLocation>
</comment>
<dbReference type="EMBL" id="LPZR01000073">
    <property type="protein sequence ID" value="KYO55030.1"/>
    <property type="molecule type" value="Genomic_DNA"/>
</dbReference>
<feature type="transmembrane region" description="Helical" evidence="12">
    <location>
        <begin position="12"/>
        <end position="32"/>
    </location>
</feature>
<keyword evidence="4" id="KW-0479">Metal-binding</keyword>
<organism evidence="13 14">
    <name type="scientific">Tistrella mobilis</name>
    <dbReference type="NCBI Taxonomy" id="171437"/>
    <lineage>
        <taxon>Bacteria</taxon>
        <taxon>Pseudomonadati</taxon>
        <taxon>Pseudomonadota</taxon>
        <taxon>Alphaproteobacteria</taxon>
        <taxon>Geminicoccales</taxon>
        <taxon>Geminicoccaceae</taxon>
        <taxon>Tistrella</taxon>
    </lineage>
</organism>
<keyword evidence="3 12" id="KW-0812">Transmembrane</keyword>
<dbReference type="PANTHER" id="PTHR35457:SF1">
    <property type="entry name" value="HEME A SYNTHASE"/>
    <property type="match status" value="1"/>
</dbReference>
<dbReference type="PANTHER" id="PTHR35457">
    <property type="entry name" value="HEME A SYNTHASE"/>
    <property type="match status" value="1"/>
</dbReference>
<evidence type="ECO:0000256" key="12">
    <source>
        <dbReference type="SAM" id="Phobius"/>
    </source>
</evidence>
<evidence type="ECO:0000313" key="13">
    <source>
        <dbReference type="EMBL" id="KYO55030.1"/>
    </source>
</evidence>
<dbReference type="GO" id="GO:0016491">
    <property type="term" value="F:oxidoreductase activity"/>
    <property type="evidence" value="ECO:0007669"/>
    <property type="project" value="UniProtKB-KW"/>
</dbReference>
<keyword evidence="6" id="KW-0560">Oxidoreductase</keyword>
<feature type="transmembrane region" description="Helical" evidence="12">
    <location>
        <begin position="292"/>
        <end position="310"/>
    </location>
</feature>
<feature type="transmembrane region" description="Helical" evidence="12">
    <location>
        <begin position="104"/>
        <end position="126"/>
    </location>
</feature>
<evidence type="ECO:0000256" key="3">
    <source>
        <dbReference type="ARBA" id="ARBA00022692"/>
    </source>
</evidence>
<evidence type="ECO:0000313" key="14">
    <source>
        <dbReference type="Proteomes" id="UP000075787"/>
    </source>
</evidence>
<feature type="transmembrane region" description="Helical" evidence="12">
    <location>
        <begin position="226"/>
        <end position="245"/>
    </location>
</feature>
<protein>
    <recommendedName>
        <fullName evidence="15">Heme A synthase</fullName>
    </recommendedName>
</protein>
<evidence type="ECO:0000256" key="6">
    <source>
        <dbReference type="ARBA" id="ARBA00023002"/>
    </source>
</evidence>
<feature type="transmembrane region" description="Helical" evidence="12">
    <location>
        <begin position="266"/>
        <end position="286"/>
    </location>
</feature>
<comment type="caution">
    <text evidence="13">The sequence shown here is derived from an EMBL/GenBank/DDBJ whole genome shotgun (WGS) entry which is preliminary data.</text>
</comment>
<proteinExistence type="predicted"/>
<dbReference type="GO" id="GO:0006784">
    <property type="term" value="P:heme A biosynthetic process"/>
    <property type="evidence" value="ECO:0007669"/>
    <property type="project" value="InterPro"/>
</dbReference>
<dbReference type="GeneID" id="97243609"/>
<keyword evidence="8" id="KW-0350">Heme biosynthesis</keyword>
<evidence type="ECO:0000256" key="2">
    <source>
        <dbReference type="ARBA" id="ARBA00022475"/>
    </source>
</evidence>
<feature type="transmembrane region" description="Helical" evidence="12">
    <location>
        <begin position="175"/>
        <end position="195"/>
    </location>
</feature>
<keyword evidence="9 12" id="KW-0472">Membrane</keyword>
<evidence type="ECO:0000256" key="8">
    <source>
        <dbReference type="ARBA" id="ARBA00023133"/>
    </source>
</evidence>
<keyword evidence="2" id="KW-1003">Cell membrane</keyword>
<feature type="transmembrane region" description="Helical" evidence="12">
    <location>
        <begin position="72"/>
        <end position="95"/>
    </location>
</feature>
<dbReference type="GO" id="GO:0046872">
    <property type="term" value="F:metal ion binding"/>
    <property type="evidence" value="ECO:0007669"/>
    <property type="project" value="UniProtKB-KW"/>
</dbReference>
<keyword evidence="5 12" id="KW-1133">Transmembrane helix</keyword>
<dbReference type="OrthoDB" id="1447144at2"/>
<sequence>MKPSIRRFRAVAGIAIVATFVLIVLGAVIRATNSGLSCPDWPHCYGFWVPTPAKLATVPGIDYTFTQVMYEWVHRFIAGIIVGPLTLILAVWALIMRRENLRPALFGIAALALLLVQGLLGGLTVLDRNSPWSVAVHLSNAQLVLAMLIGMYVSAGRPAQSALVWTEPVARGARLAVFAVALLALATIAAGAMMAKNGASLACSTWPLCDGAVVPPLDDPLIALHFTHRVLAGVTALAILGLFLWARRTRRRAPGFARDMHRTMGLVALQVGVGAAVIFLQVPVWTAATHQGMGVLVLASLVVTLLHLAFGPGTAVPRGRPEPAAGQAVPARGA</sequence>
<evidence type="ECO:0000256" key="11">
    <source>
        <dbReference type="ARBA" id="ARBA00023444"/>
    </source>
</evidence>
<name>A0A162LHP5_9PROT</name>
<evidence type="ECO:0000256" key="4">
    <source>
        <dbReference type="ARBA" id="ARBA00022723"/>
    </source>
</evidence>
<dbReference type="RefSeq" id="WP_062762558.1">
    <property type="nucleotide sequence ID" value="NZ_CP121045.1"/>
</dbReference>
<evidence type="ECO:0000256" key="5">
    <source>
        <dbReference type="ARBA" id="ARBA00022989"/>
    </source>
</evidence>